<dbReference type="InterPro" id="IPR011990">
    <property type="entry name" value="TPR-like_helical_dom_sf"/>
</dbReference>
<keyword evidence="10 12" id="KW-0687">Ribonucleoprotein</keyword>
<keyword evidence="7 12" id="KW-0694">RNA-binding</keyword>
<evidence type="ECO:0000256" key="7">
    <source>
        <dbReference type="ARBA" id="ARBA00022884"/>
    </source>
</evidence>
<dbReference type="GO" id="GO:0005730">
    <property type="term" value="C:nucleolus"/>
    <property type="evidence" value="ECO:0007669"/>
    <property type="project" value="UniProtKB-SubCell"/>
</dbReference>
<comment type="function">
    <text evidence="12">Component of the signal recognition particle (SRP) complex, a ribonucleoprotein complex that mediates the cotranslational targeting of secretory and membrane proteins to the endoplasmic reticulum (ER). The SRP complex interacts with the signal sequence in nascent secretory and membrane proteins and directs them to the membrane of the ER.</text>
</comment>
<gene>
    <name evidence="13" type="ORF">SeLEV6574_g05178</name>
</gene>
<evidence type="ECO:0000256" key="11">
    <source>
        <dbReference type="ARBA" id="ARBA00029498"/>
    </source>
</evidence>
<dbReference type="Gene3D" id="1.10.3450.40">
    <property type="entry name" value="Signal recognition particle, SRP68 subunit, RNA-binding domain"/>
    <property type="match status" value="1"/>
</dbReference>
<evidence type="ECO:0000256" key="5">
    <source>
        <dbReference type="ARBA" id="ARBA00022490"/>
    </source>
</evidence>
<dbReference type="OrthoDB" id="10255118at2759"/>
<name>A0A507CVS6_9FUNG</name>
<dbReference type="GO" id="GO:0005786">
    <property type="term" value="C:signal recognition particle, endoplasmic reticulum targeting"/>
    <property type="evidence" value="ECO:0007669"/>
    <property type="project" value="UniProtKB-KW"/>
</dbReference>
<evidence type="ECO:0000256" key="6">
    <source>
        <dbReference type="ARBA" id="ARBA00022824"/>
    </source>
</evidence>
<evidence type="ECO:0000313" key="13">
    <source>
        <dbReference type="EMBL" id="TPX43235.1"/>
    </source>
</evidence>
<dbReference type="InterPro" id="IPR038253">
    <property type="entry name" value="SRP68_N_sf"/>
</dbReference>
<dbReference type="PANTHER" id="PTHR12860:SF0">
    <property type="entry name" value="SIGNAL RECOGNITION PARTICLE SUBUNIT SRP68"/>
    <property type="match status" value="1"/>
</dbReference>
<evidence type="ECO:0000256" key="2">
    <source>
        <dbReference type="ARBA" id="ARBA00004496"/>
    </source>
</evidence>
<sequence length="636" mass="70273">MEADASKTEPRAPLSIDVLAVTRNAQDTHGLRHQDYLRYRHYCARKIHRVRRVVGNIQGKKKYEKRDIPAETATLGHLEILLFQAERAWAYAMQLKGELAQEPRRKHRARARLRKGAYHASELERVCHVRGVDARTMLDVQAYATLMKGYVLFEEQRWQEALDKFAAARTIYEKLATVGTAGQEALGQAAVDAIDPSIRFCAYNLKIKGGASADVAALIEIRNKSAGGAAGLDLLTQRIEETLAQTRHEKAASVSSIVWRGKTVPSKNQQLIESILAAQESLQQLDDAIKADPMPVKNAEALEERLKSFDAVIGALWDSSRIAEQDVKDDAVAVAKVKTSKSDANTFNLQYASSYVAYLRLSKTVERNILLIEATKHKVASHSSGHSSKMPDQLKSARPEDVPKLFNAIINTLKETAALPGIETDMALQRLLSAKISLYHAYKVYHIGLLLYSSRRRAEAFAMMDKASEYLVSARAEIDSAKKSTKKSIDLSPEDSEGLSALMAEISSLDSSVRGVKIRERASAVMELSSSSTTDTLTGDDEGRVKRPPLINSLDTFLPSFNPVDPKLVDFPPTFQAIPCKPLFFDVAYNSVEYPITNIARRAKGLPRLTPGEKDIEKPAKGVFGVLSNLWGGSSK</sequence>
<dbReference type="GO" id="GO:0005783">
    <property type="term" value="C:endoplasmic reticulum"/>
    <property type="evidence" value="ECO:0007669"/>
    <property type="project" value="UniProtKB-SubCell"/>
</dbReference>
<dbReference type="GO" id="GO:0008312">
    <property type="term" value="F:7S RNA binding"/>
    <property type="evidence" value="ECO:0007669"/>
    <property type="project" value="InterPro"/>
</dbReference>
<dbReference type="GO" id="GO:0006614">
    <property type="term" value="P:SRP-dependent cotranslational protein targeting to membrane"/>
    <property type="evidence" value="ECO:0007669"/>
    <property type="project" value="InterPro"/>
</dbReference>
<proteinExistence type="inferred from homology"/>
<evidence type="ECO:0000256" key="1">
    <source>
        <dbReference type="ARBA" id="ARBA00004240"/>
    </source>
</evidence>
<dbReference type="Pfam" id="PF16969">
    <property type="entry name" value="SRP68"/>
    <property type="match status" value="1"/>
</dbReference>
<evidence type="ECO:0000256" key="10">
    <source>
        <dbReference type="ARBA" id="ARBA00023274"/>
    </source>
</evidence>
<dbReference type="PIRSF" id="PIRSF038995">
    <property type="entry name" value="SRP68"/>
    <property type="match status" value="1"/>
</dbReference>
<dbReference type="InterPro" id="IPR026258">
    <property type="entry name" value="SRP68"/>
</dbReference>
<dbReference type="Proteomes" id="UP000320475">
    <property type="component" value="Unassembled WGS sequence"/>
</dbReference>
<dbReference type="PANTHER" id="PTHR12860">
    <property type="entry name" value="SIGNAL RECOGNITION PARTICLE 68 KDA PROTEIN"/>
    <property type="match status" value="1"/>
</dbReference>
<dbReference type="InterPro" id="IPR034652">
    <property type="entry name" value="SRP68-RBD"/>
</dbReference>
<dbReference type="GO" id="GO:0005829">
    <property type="term" value="C:cytosol"/>
    <property type="evidence" value="ECO:0007669"/>
    <property type="project" value="UniProtKB-ARBA"/>
</dbReference>
<keyword evidence="8 12" id="KW-0733">Signal recognition particle</keyword>
<accession>A0A507CVS6</accession>
<keyword evidence="6" id="KW-0256">Endoplasmic reticulum</keyword>
<evidence type="ECO:0000256" key="3">
    <source>
        <dbReference type="ARBA" id="ARBA00004604"/>
    </source>
</evidence>
<reference evidence="13 14" key="1">
    <citation type="journal article" date="2019" name="Sci. Rep.">
        <title>Comparative genomics of chytrid fungi reveal insights into the obligate biotrophic and pathogenic lifestyle of Synchytrium endobioticum.</title>
        <authorList>
            <person name="van de Vossenberg B.T.L.H."/>
            <person name="Warris S."/>
            <person name="Nguyen H.D.T."/>
            <person name="van Gent-Pelzer M.P.E."/>
            <person name="Joly D.L."/>
            <person name="van de Geest H.C."/>
            <person name="Bonants P.J.M."/>
            <person name="Smith D.S."/>
            <person name="Levesque C.A."/>
            <person name="van der Lee T.A.J."/>
        </authorList>
    </citation>
    <scope>NUCLEOTIDE SEQUENCE [LARGE SCALE GENOMIC DNA]</scope>
    <source>
        <strain evidence="13 14">LEV6574</strain>
    </source>
</reference>
<dbReference type="SUPFAM" id="SSF48452">
    <property type="entry name" value="TPR-like"/>
    <property type="match status" value="1"/>
</dbReference>
<comment type="subcellular location">
    <subcellularLocation>
        <location evidence="2 12">Cytoplasm</location>
    </subcellularLocation>
    <subcellularLocation>
        <location evidence="1">Endoplasmic reticulum</location>
    </subcellularLocation>
    <subcellularLocation>
        <location evidence="3">Nucleus</location>
        <location evidence="3">Nucleolus</location>
    </subcellularLocation>
</comment>
<comment type="caution">
    <text evidence="13">The sequence shown here is derived from an EMBL/GenBank/DDBJ whole genome shotgun (WGS) entry which is preliminary data.</text>
</comment>
<keyword evidence="5 12" id="KW-0963">Cytoplasm</keyword>
<dbReference type="AlphaFoldDB" id="A0A507CVS6"/>
<dbReference type="GO" id="GO:0030942">
    <property type="term" value="F:endoplasmic reticulum signal peptide binding"/>
    <property type="evidence" value="ECO:0007669"/>
    <property type="project" value="InterPro"/>
</dbReference>
<dbReference type="VEuPathDB" id="FungiDB:SeMB42_g04256"/>
<comment type="similarity">
    <text evidence="4 12">Belongs to the SRP68 family.</text>
</comment>
<evidence type="ECO:0000313" key="14">
    <source>
        <dbReference type="Proteomes" id="UP000320475"/>
    </source>
</evidence>
<organism evidence="13 14">
    <name type="scientific">Synchytrium endobioticum</name>
    <dbReference type="NCBI Taxonomy" id="286115"/>
    <lineage>
        <taxon>Eukaryota</taxon>
        <taxon>Fungi</taxon>
        <taxon>Fungi incertae sedis</taxon>
        <taxon>Chytridiomycota</taxon>
        <taxon>Chytridiomycota incertae sedis</taxon>
        <taxon>Chytridiomycetes</taxon>
        <taxon>Synchytriales</taxon>
        <taxon>Synchytriaceae</taxon>
        <taxon>Synchytrium</taxon>
    </lineage>
</organism>
<evidence type="ECO:0000256" key="12">
    <source>
        <dbReference type="PIRNR" id="PIRNR038995"/>
    </source>
</evidence>
<dbReference type="EMBL" id="QEAM01000232">
    <property type="protein sequence ID" value="TPX43235.1"/>
    <property type="molecule type" value="Genomic_DNA"/>
</dbReference>
<evidence type="ECO:0000256" key="8">
    <source>
        <dbReference type="ARBA" id="ARBA00023135"/>
    </source>
</evidence>
<dbReference type="GO" id="GO:0005047">
    <property type="term" value="F:signal recognition particle binding"/>
    <property type="evidence" value="ECO:0007669"/>
    <property type="project" value="InterPro"/>
</dbReference>
<dbReference type="CDD" id="cd15481">
    <property type="entry name" value="SRP68-RBD"/>
    <property type="match status" value="1"/>
</dbReference>
<keyword evidence="9" id="KW-0539">Nucleus</keyword>
<evidence type="ECO:0000256" key="4">
    <source>
        <dbReference type="ARBA" id="ARBA00009352"/>
    </source>
</evidence>
<protein>
    <recommendedName>
        <fullName evidence="11 12">Signal recognition particle subunit SRP68</fullName>
        <shortName evidence="12">SRP68</shortName>
    </recommendedName>
</protein>
<evidence type="ECO:0000256" key="9">
    <source>
        <dbReference type="ARBA" id="ARBA00023242"/>
    </source>
</evidence>
<dbReference type="FunFam" id="1.10.3450.40:FF:000001">
    <property type="entry name" value="Signal recognition particle subunit SRP68"/>
    <property type="match status" value="1"/>
</dbReference>